<comment type="caution">
    <text evidence="8">The sequence shown here is derived from an EMBL/GenBank/DDBJ whole genome shotgun (WGS) entry which is preliminary data.</text>
</comment>
<evidence type="ECO:0000313" key="9">
    <source>
        <dbReference type="Proteomes" id="UP001460270"/>
    </source>
</evidence>
<feature type="region of interest" description="Disordered" evidence="6">
    <location>
        <begin position="181"/>
        <end position="285"/>
    </location>
</feature>
<protein>
    <recommendedName>
        <fullName evidence="10">Transmembrane protein 200C</fullName>
    </recommendedName>
</protein>
<evidence type="ECO:0000313" key="8">
    <source>
        <dbReference type="EMBL" id="KAK7880540.1"/>
    </source>
</evidence>
<evidence type="ECO:0000256" key="2">
    <source>
        <dbReference type="ARBA" id="ARBA00005308"/>
    </source>
</evidence>
<dbReference type="EMBL" id="JBBPFD010000083">
    <property type="protein sequence ID" value="KAK7880540.1"/>
    <property type="molecule type" value="Genomic_DNA"/>
</dbReference>
<evidence type="ECO:0000256" key="3">
    <source>
        <dbReference type="ARBA" id="ARBA00022692"/>
    </source>
</evidence>
<comment type="subcellular location">
    <subcellularLocation>
        <location evidence="1">Membrane</location>
        <topology evidence="1">Multi-pass membrane protein</topology>
    </subcellularLocation>
</comment>
<evidence type="ECO:0000256" key="4">
    <source>
        <dbReference type="ARBA" id="ARBA00022989"/>
    </source>
</evidence>
<feature type="transmembrane region" description="Helical" evidence="7">
    <location>
        <begin position="53"/>
        <end position="73"/>
    </location>
</feature>
<keyword evidence="9" id="KW-1185">Reference proteome</keyword>
<dbReference type="AlphaFoldDB" id="A0AAW0MJS2"/>
<feature type="transmembrane region" description="Helical" evidence="7">
    <location>
        <begin position="134"/>
        <end position="154"/>
    </location>
</feature>
<dbReference type="GO" id="GO:0016020">
    <property type="term" value="C:membrane"/>
    <property type="evidence" value="ECO:0007669"/>
    <property type="project" value="UniProtKB-SubCell"/>
</dbReference>
<name>A0AAW0MJS2_9GOBI</name>
<feature type="compositionally biased region" description="Acidic residues" evidence="6">
    <location>
        <begin position="259"/>
        <end position="268"/>
    </location>
</feature>
<dbReference type="InterPro" id="IPR018787">
    <property type="entry name" value="DUF2371_TMEM200"/>
</dbReference>
<gene>
    <name evidence="8" type="ORF">WMY93_032821</name>
</gene>
<evidence type="ECO:0000256" key="7">
    <source>
        <dbReference type="SAM" id="Phobius"/>
    </source>
</evidence>
<keyword evidence="3 7" id="KW-0812">Transmembrane</keyword>
<dbReference type="Proteomes" id="UP001460270">
    <property type="component" value="Unassembled WGS sequence"/>
</dbReference>
<dbReference type="PANTHER" id="PTHR31815">
    <property type="entry name" value="AGAP005329-PA"/>
    <property type="match status" value="1"/>
</dbReference>
<evidence type="ECO:0008006" key="10">
    <source>
        <dbReference type="Google" id="ProtNLM"/>
    </source>
</evidence>
<feature type="compositionally biased region" description="Basic residues" evidence="6">
    <location>
        <begin position="20"/>
        <end position="34"/>
    </location>
</feature>
<feature type="compositionally biased region" description="Basic and acidic residues" evidence="6">
    <location>
        <begin position="222"/>
        <end position="258"/>
    </location>
</feature>
<evidence type="ECO:0000256" key="6">
    <source>
        <dbReference type="SAM" id="MobiDB-lite"/>
    </source>
</evidence>
<dbReference type="Pfam" id="PF10177">
    <property type="entry name" value="DUF2371"/>
    <property type="match status" value="1"/>
</dbReference>
<proteinExistence type="inferred from homology"/>
<evidence type="ECO:0000256" key="1">
    <source>
        <dbReference type="ARBA" id="ARBA00004141"/>
    </source>
</evidence>
<keyword evidence="4 7" id="KW-1133">Transmembrane helix</keyword>
<comment type="similarity">
    <text evidence="2">Belongs to the TMEM200 family.</text>
</comment>
<reference evidence="9" key="1">
    <citation type="submission" date="2024-04" db="EMBL/GenBank/DDBJ databases">
        <title>Salinicola lusitanus LLJ914,a marine bacterium isolated from the Okinawa Trough.</title>
        <authorList>
            <person name="Li J."/>
        </authorList>
    </citation>
    <scope>NUCLEOTIDE SEQUENCE [LARGE SCALE GENOMIC DNA]</scope>
</reference>
<accession>A0AAW0MJS2</accession>
<keyword evidence="5 7" id="KW-0472">Membrane</keyword>
<dbReference type="PANTHER" id="PTHR31815:SF2">
    <property type="entry name" value="TRANSMEMBRANE PROTEIN 200C"/>
    <property type="match status" value="1"/>
</dbReference>
<organism evidence="8 9">
    <name type="scientific">Mugilogobius chulae</name>
    <name type="common">yellowstripe goby</name>
    <dbReference type="NCBI Taxonomy" id="88201"/>
    <lineage>
        <taxon>Eukaryota</taxon>
        <taxon>Metazoa</taxon>
        <taxon>Chordata</taxon>
        <taxon>Craniata</taxon>
        <taxon>Vertebrata</taxon>
        <taxon>Euteleostomi</taxon>
        <taxon>Actinopterygii</taxon>
        <taxon>Neopterygii</taxon>
        <taxon>Teleostei</taxon>
        <taxon>Neoteleostei</taxon>
        <taxon>Acanthomorphata</taxon>
        <taxon>Gobiaria</taxon>
        <taxon>Gobiiformes</taxon>
        <taxon>Gobioidei</taxon>
        <taxon>Gobiidae</taxon>
        <taxon>Gobionellinae</taxon>
        <taxon>Mugilogobius</taxon>
    </lineage>
</organism>
<sequence length="285" mass="31351">MIATGGLLRINARRQDSLRNKPRVPKPKKPRKKRTQEVVVVQGRLQLCSLSGLVALVGLVVLLVGGVLAAVGYCPQDLLFKSGTSGRRQHHLSSGQIHLLTIELQERLNSSHNSSLNVIQTLLQRFLDSDRLKVLGPLVMGVGIFLFLCANAVLHENRDKKTKVIKLQDIYSTVIDLHQSRDRSRDRTSWTGPGTWTGPGLGQGPVQSPRPAPEKGDEEVGDEKRGQEEVGGKRRGQEEVGDERRGDEEAGDERRGDEEVGDEGERGEEEARKLKQNGGRGEDAA</sequence>
<evidence type="ECO:0000256" key="5">
    <source>
        <dbReference type="ARBA" id="ARBA00023136"/>
    </source>
</evidence>
<feature type="region of interest" description="Disordered" evidence="6">
    <location>
        <begin position="16"/>
        <end position="35"/>
    </location>
</feature>